<evidence type="ECO:0000313" key="3">
    <source>
        <dbReference type="Proteomes" id="UP001607303"/>
    </source>
</evidence>
<feature type="compositionally biased region" description="Basic and acidic residues" evidence="1">
    <location>
        <begin position="110"/>
        <end position="135"/>
    </location>
</feature>
<sequence length="159" mass="18557">MKHVHERVKKMKLKRKDVRRTSLHPAKTKVQKSSWSTQPFARQYLHTIRFDETQVLPTQVPPRGGCCRPLFAPENTTSVPANADVNVLSNLPVSRADISKFAKKRKRRREREEKEKKMRTEESQNVRTREEDGAEKKRKKRISIGCNGTHARVKTMKLK</sequence>
<name>A0ABD2AKM2_VESMC</name>
<dbReference type="AlphaFoldDB" id="A0ABD2AKM2"/>
<keyword evidence="3" id="KW-1185">Reference proteome</keyword>
<feature type="region of interest" description="Disordered" evidence="1">
    <location>
        <begin position="94"/>
        <end position="159"/>
    </location>
</feature>
<comment type="caution">
    <text evidence="2">The sequence shown here is derived from an EMBL/GenBank/DDBJ whole genome shotgun (WGS) entry which is preliminary data.</text>
</comment>
<organism evidence="2 3">
    <name type="scientific">Vespula maculifrons</name>
    <name type="common">Eastern yellow jacket</name>
    <name type="synonym">Wasp</name>
    <dbReference type="NCBI Taxonomy" id="7453"/>
    <lineage>
        <taxon>Eukaryota</taxon>
        <taxon>Metazoa</taxon>
        <taxon>Ecdysozoa</taxon>
        <taxon>Arthropoda</taxon>
        <taxon>Hexapoda</taxon>
        <taxon>Insecta</taxon>
        <taxon>Pterygota</taxon>
        <taxon>Neoptera</taxon>
        <taxon>Endopterygota</taxon>
        <taxon>Hymenoptera</taxon>
        <taxon>Apocrita</taxon>
        <taxon>Aculeata</taxon>
        <taxon>Vespoidea</taxon>
        <taxon>Vespidae</taxon>
        <taxon>Vespinae</taxon>
        <taxon>Vespula</taxon>
    </lineage>
</organism>
<dbReference type="Proteomes" id="UP001607303">
    <property type="component" value="Unassembled WGS sequence"/>
</dbReference>
<dbReference type="EMBL" id="JAYRBN010000116">
    <property type="protein sequence ID" value="KAL2721152.1"/>
    <property type="molecule type" value="Genomic_DNA"/>
</dbReference>
<reference evidence="2 3" key="1">
    <citation type="journal article" date="2024" name="Ann. Entomol. Soc. Am.">
        <title>Genomic analyses of the southern and eastern yellowjacket wasps (Hymenoptera: Vespidae) reveal evolutionary signatures of social life.</title>
        <authorList>
            <person name="Catto M.A."/>
            <person name="Caine P.B."/>
            <person name="Orr S.E."/>
            <person name="Hunt B.G."/>
            <person name="Goodisman M.A.D."/>
        </authorList>
    </citation>
    <scope>NUCLEOTIDE SEQUENCE [LARGE SCALE GENOMIC DNA]</scope>
    <source>
        <strain evidence="2">232</strain>
        <tissue evidence="2">Head and thorax</tissue>
    </source>
</reference>
<feature type="compositionally biased region" description="Basic residues" evidence="1">
    <location>
        <begin position="1"/>
        <end position="30"/>
    </location>
</feature>
<accession>A0ABD2AKM2</accession>
<protein>
    <submittedName>
        <fullName evidence="2">Uncharacterized protein</fullName>
    </submittedName>
</protein>
<gene>
    <name evidence="2" type="ORF">V1477_019972</name>
</gene>
<evidence type="ECO:0000313" key="2">
    <source>
        <dbReference type="EMBL" id="KAL2721152.1"/>
    </source>
</evidence>
<proteinExistence type="predicted"/>
<feature type="region of interest" description="Disordered" evidence="1">
    <location>
        <begin position="1"/>
        <end position="35"/>
    </location>
</feature>
<evidence type="ECO:0000256" key="1">
    <source>
        <dbReference type="SAM" id="MobiDB-lite"/>
    </source>
</evidence>